<organism evidence="1 2">
    <name type="scientific">Dipteronia sinensis</name>
    <dbReference type="NCBI Taxonomy" id="43782"/>
    <lineage>
        <taxon>Eukaryota</taxon>
        <taxon>Viridiplantae</taxon>
        <taxon>Streptophyta</taxon>
        <taxon>Embryophyta</taxon>
        <taxon>Tracheophyta</taxon>
        <taxon>Spermatophyta</taxon>
        <taxon>Magnoliopsida</taxon>
        <taxon>eudicotyledons</taxon>
        <taxon>Gunneridae</taxon>
        <taxon>Pentapetalae</taxon>
        <taxon>rosids</taxon>
        <taxon>malvids</taxon>
        <taxon>Sapindales</taxon>
        <taxon>Sapindaceae</taxon>
        <taxon>Hippocastanoideae</taxon>
        <taxon>Acereae</taxon>
        <taxon>Dipteronia</taxon>
    </lineage>
</organism>
<protein>
    <submittedName>
        <fullName evidence="1">Uncharacterized protein</fullName>
    </submittedName>
</protein>
<dbReference type="Proteomes" id="UP001281410">
    <property type="component" value="Unassembled WGS sequence"/>
</dbReference>
<reference evidence="1" key="1">
    <citation type="journal article" date="2023" name="Plant J.">
        <title>Genome sequences and population genomics provide insights into the demographic history, inbreeding, and mutation load of two 'living fossil' tree species of Dipteronia.</title>
        <authorList>
            <person name="Feng Y."/>
            <person name="Comes H.P."/>
            <person name="Chen J."/>
            <person name="Zhu S."/>
            <person name="Lu R."/>
            <person name="Zhang X."/>
            <person name="Li P."/>
            <person name="Qiu J."/>
            <person name="Olsen K.M."/>
            <person name="Qiu Y."/>
        </authorList>
    </citation>
    <scope>NUCLEOTIDE SEQUENCE</scope>
    <source>
        <strain evidence="1">NBL</strain>
    </source>
</reference>
<dbReference type="AlphaFoldDB" id="A0AAE0B2D2"/>
<evidence type="ECO:0000313" key="1">
    <source>
        <dbReference type="EMBL" id="KAK3228733.1"/>
    </source>
</evidence>
<keyword evidence="2" id="KW-1185">Reference proteome</keyword>
<comment type="caution">
    <text evidence="1">The sequence shown here is derived from an EMBL/GenBank/DDBJ whole genome shotgun (WGS) entry which is preliminary data.</text>
</comment>
<sequence>MIYKFPWGSFIYARTFNSLASCLVGRDDKFKEGVDAPAKRKVERYNVYGFLTAFQVWGIETIPKWAIVRYAVRVNNVTPRILNWRCTETPANADILKNIFKFKNLTIYKVLGPSNDESKKPYWAGMDQLQYVSPDVDGCVVEDDVEEDVLEDVQDDIDQTTSMKNSLMDEMRMGLLRLTELVCLNKVAEKLNEHNNTDFSQNDTFQDYQPSIPHGLKSPEFVVVSETSEDVKQLTRPPKLTIKVPRDRKRSAFTVSSYIDPTAKRPRKMKNVRIRN</sequence>
<accession>A0AAE0B2D2</accession>
<evidence type="ECO:0000313" key="2">
    <source>
        <dbReference type="Proteomes" id="UP001281410"/>
    </source>
</evidence>
<name>A0AAE0B2D2_9ROSI</name>
<gene>
    <name evidence="1" type="ORF">Dsin_000614</name>
</gene>
<proteinExistence type="predicted"/>
<dbReference type="PANTHER" id="PTHR48449">
    <property type="entry name" value="DUF1985 DOMAIN-CONTAINING PROTEIN"/>
    <property type="match status" value="1"/>
</dbReference>
<dbReference type="PANTHER" id="PTHR48449:SF1">
    <property type="entry name" value="DUF1985 DOMAIN-CONTAINING PROTEIN"/>
    <property type="match status" value="1"/>
</dbReference>
<dbReference type="EMBL" id="JANJYJ010000001">
    <property type="protein sequence ID" value="KAK3228733.1"/>
    <property type="molecule type" value="Genomic_DNA"/>
</dbReference>